<name>A0A0R0BTJ9_9GAMM</name>
<dbReference type="Proteomes" id="UP000051254">
    <property type="component" value="Unassembled WGS sequence"/>
</dbReference>
<evidence type="ECO:0000313" key="1">
    <source>
        <dbReference type="EMBL" id="KRG60796.1"/>
    </source>
</evidence>
<dbReference type="STRING" id="266128.ABB25_00965"/>
<dbReference type="RefSeq" id="WP_057662382.1">
    <property type="nucleotide sequence ID" value="NZ_LDJH01000002.1"/>
</dbReference>
<accession>A0A0R0BTJ9</accession>
<reference evidence="1 2" key="1">
    <citation type="submission" date="2015-05" db="EMBL/GenBank/DDBJ databases">
        <title>Genome sequencing and analysis of members of genus Stenotrophomonas.</title>
        <authorList>
            <person name="Patil P.P."/>
            <person name="Midha S."/>
            <person name="Patil P.B."/>
        </authorList>
    </citation>
    <scope>NUCLEOTIDE SEQUENCE [LARGE SCALE GENOMIC DNA]</scope>
    <source>
        <strain evidence="1 2">DSM 17805</strain>
    </source>
</reference>
<protein>
    <submittedName>
        <fullName evidence="1">Uncharacterized protein</fullName>
    </submittedName>
</protein>
<gene>
    <name evidence="1" type="ORF">ABB25_00965</name>
</gene>
<comment type="caution">
    <text evidence="1">The sequence shown here is derived from an EMBL/GenBank/DDBJ whole genome shotgun (WGS) entry which is preliminary data.</text>
</comment>
<dbReference type="EMBL" id="LDJH01000002">
    <property type="protein sequence ID" value="KRG60796.1"/>
    <property type="molecule type" value="Genomic_DNA"/>
</dbReference>
<sequence>MSFDFTKDPAVVNVPLSKRGNIDAQIDRYKAEQEKARRAADAAHRANKSQLIAEARRRFDAAPDSAFAAMAERHGKTAKQVRASLKSYVRARPQWIIDLLAGEK</sequence>
<dbReference type="PATRIC" id="fig|266128.3.peg.1261"/>
<keyword evidence="2" id="KW-1185">Reference proteome</keyword>
<evidence type="ECO:0000313" key="2">
    <source>
        <dbReference type="Proteomes" id="UP000051254"/>
    </source>
</evidence>
<dbReference type="AlphaFoldDB" id="A0A0R0BTJ9"/>
<proteinExistence type="predicted"/>
<organism evidence="1 2">
    <name type="scientific">Stenotrophomonas koreensis</name>
    <dbReference type="NCBI Taxonomy" id="266128"/>
    <lineage>
        <taxon>Bacteria</taxon>
        <taxon>Pseudomonadati</taxon>
        <taxon>Pseudomonadota</taxon>
        <taxon>Gammaproteobacteria</taxon>
        <taxon>Lysobacterales</taxon>
        <taxon>Lysobacteraceae</taxon>
        <taxon>Stenotrophomonas</taxon>
    </lineage>
</organism>